<gene>
    <name evidence="1" type="ORF">L3Q82_022843</name>
</gene>
<evidence type="ECO:0000313" key="2">
    <source>
        <dbReference type="Proteomes" id="UP000831701"/>
    </source>
</evidence>
<feature type="non-terminal residue" evidence="1">
    <location>
        <position position="1"/>
    </location>
</feature>
<keyword evidence="2" id="KW-1185">Reference proteome</keyword>
<accession>A0ACB8WX07</accession>
<evidence type="ECO:0000313" key="1">
    <source>
        <dbReference type="EMBL" id="KAI3372349.1"/>
    </source>
</evidence>
<proteinExistence type="predicted"/>
<name>A0ACB8WX07_9TELE</name>
<comment type="caution">
    <text evidence="1">The sequence shown here is derived from an EMBL/GenBank/DDBJ whole genome shotgun (WGS) entry which is preliminary data.</text>
</comment>
<sequence>VFKDQSEHQSQEVLAELKDVHFRWKRAEKLEGYYSTDTRRMWQGLQLVTDYKGTTVGISNNSTSLPDEFNQFYCRFDTHNRETEKTHEHTWDRHDPPPSVSSADVHRALRRVNPRKAQPAQITSPGGRVLRLCASELADVFTSIFNLSLMQATVPTCFKSTSIIPVPKRSPVATLNDYRPVALTPIILKCFERTPHLQHWTPSNMPTAPTDPLKMQYLQHCTRPSPTLKIRTHTSRCSLLTTVQHLIQSFPTNSQPNCFTWASTPLSATGYWTFSLAGRSLSGLEAWCLAE</sequence>
<reference evidence="1" key="1">
    <citation type="submission" date="2022-04" db="EMBL/GenBank/DDBJ databases">
        <title>Jade perch genome.</title>
        <authorList>
            <person name="Chao B."/>
        </authorList>
    </citation>
    <scope>NUCLEOTIDE SEQUENCE</scope>
    <source>
        <strain evidence="1">CB-2022</strain>
    </source>
</reference>
<protein>
    <submittedName>
        <fullName evidence="1">Uncharacterized protein</fullName>
    </submittedName>
</protein>
<organism evidence="1 2">
    <name type="scientific">Scortum barcoo</name>
    <name type="common">barcoo grunter</name>
    <dbReference type="NCBI Taxonomy" id="214431"/>
    <lineage>
        <taxon>Eukaryota</taxon>
        <taxon>Metazoa</taxon>
        <taxon>Chordata</taxon>
        <taxon>Craniata</taxon>
        <taxon>Vertebrata</taxon>
        <taxon>Euteleostomi</taxon>
        <taxon>Actinopterygii</taxon>
        <taxon>Neopterygii</taxon>
        <taxon>Teleostei</taxon>
        <taxon>Neoteleostei</taxon>
        <taxon>Acanthomorphata</taxon>
        <taxon>Eupercaria</taxon>
        <taxon>Centrarchiformes</taxon>
        <taxon>Terapontoidei</taxon>
        <taxon>Terapontidae</taxon>
        <taxon>Scortum</taxon>
    </lineage>
</organism>
<dbReference type="EMBL" id="CM041535">
    <property type="protein sequence ID" value="KAI3372349.1"/>
    <property type="molecule type" value="Genomic_DNA"/>
</dbReference>
<dbReference type="Proteomes" id="UP000831701">
    <property type="component" value="Chromosome 5"/>
</dbReference>